<name>A0A2G8RAG6_9RHOB</name>
<evidence type="ECO:0000313" key="1">
    <source>
        <dbReference type="EMBL" id="PIL18556.1"/>
    </source>
</evidence>
<dbReference type="AlphaFoldDB" id="A0A2G8RAG6"/>
<protein>
    <submittedName>
        <fullName evidence="1">Uncharacterized protein</fullName>
    </submittedName>
</protein>
<reference evidence="1 2" key="1">
    <citation type="submission" date="2013-09" db="EMBL/GenBank/DDBJ databases">
        <title>Genome sequencing of Phaeobacter antarcticus sp. nov. SM1211.</title>
        <authorList>
            <person name="Zhang X.-Y."/>
            <person name="Liu C."/>
            <person name="Chen X.-L."/>
            <person name="Xie B.-B."/>
            <person name="Qin Q.-L."/>
            <person name="Rong J.-C."/>
            <person name="Zhang Y.-Z."/>
        </authorList>
    </citation>
    <scope>NUCLEOTIDE SEQUENCE [LARGE SCALE GENOMIC DNA]</scope>
    <source>
        <strain evidence="1 2">SM1211</strain>
    </source>
</reference>
<accession>A0A2G8RAG6</accession>
<comment type="caution">
    <text evidence="1">The sequence shown here is derived from an EMBL/GenBank/DDBJ whole genome shotgun (WGS) entry which is preliminary data.</text>
</comment>
<gene>
    <name evidence="1" type="ORF">P775_18450</name>
</gene>
<dbReference type="Proteomes" id="UP000231259">
    <property type="component" value="Unassembled WGS sequence"/>
</dbReference>
<proteinExistence type="predicted"/>
<organism evidence="1 2">
    <name type="scientific">Puniceibacterium antarcticum</name>
    <dbReference type="NCBI Taxonomy" id="1206336"/>
    <lineage>
        <taxon>Bacteria</taxon>
        <taxon>Pseudomonadati</taxon>
        <taxon>Pseudomonadota</taxon>
        <taxon>Alphaproteobacteria</taxon>
        <taxon>Rhodobacterales</taxon>
        <taxon>Paracoccaceae</taxon>
        <taxon>Puniceibacterium</taxon>
    </lineage>
</organism>
<keyword evidence="2" id="KW-1185">Reference proteome</keyword>
<sequence>MPQIAPFPLVYLNERGVNPSSMGPLRRAVARTIVQRLVILHQSQGLRQ</sequence>
<evidence type="ECO:0000313" key="2">
    <source>
        <dbReference type="Proteomes" id="UP000231259"/>
    </source>
</evidence>
<dbReference type="EMBL" id="AWWI01000121">
    <property type="protein sequence ID" value="PIL18556.1"/>
    <property type="molecule type" value="Genomic_DNA"/>
</dbReference>